<sequence length="44" mass="4930">MHFACARTGRVTSHREAHYGAIGRGGVRLESLRTAVEMIEEMLE</sequence>
<dbReference type="HOGENOM" id="CLU_3221580_0_0_5"/>
<gene>
    <name evidence="1" type="ORF">Rumeso_03657</name>
</gene>
<evidence type="ECO:0000313" key="1">
    <source>
        <dbReference type="EMBL" id="EYD74794.1"/>
    </source>
</evidence>
<protein>
    <submittedName>
        <fullName evidence="1">Uncharacterized protein</fullName>
    </submittedName>
</protein>
<proteinExistence type="predicted"/>
<dbReference type="STRING" id="442562.Rumeso_03657"/>
<name>A0A017HLY6_9RHOB</name>
<dbReference type="AlphaFoldDB" id="A0A017HLY6"/>
<reference evidence="1 2" key="1">
    <citation type="submission" date="2013-02" db="EMBL/GenBank/DDBJ databases">
        <authorList>
            <person name="Fiebig A."/>
            <person name="Goeker M."/>
            <person name="Klenk H.-P.P."/>
        </authorList>
    </citation>
    <scope>NUCLEOTIDE SEQUENCE [LARGE SCALE GENOMIC DNA]</scope>
    <source>
        <strain evidence="1 2">DSM 19309</strain>
    </source>
</reference>
<evidence type="ECO:0000313" key="2">
    <source>
        <dbReference type="Proteomes" id="UP000019666"/>
    </source>
</evidence>
<keyword evidence="2" id="KW-1185">Reference proteome</keyword>
<comment type="caution">
    <text evidence="1">The sequence shown here is derived from an EMBL/GenBank/DDBJ whole genome shotgun (WGS) entry which is preliminary data.</text>
</comment>
<dbReference type="Proteomes" id="UP000019666">
    <property type="component" value="Unassembled WGS sequence"/>
</dbReference>
<accession>A0A017HLY6</accession>
<organism evidence="1 2">
    <name type="scientific">Rubellimicrobium mesophilum DSM 19309</name>
    <dbReference type="NCBI Taxonomy" id="442562"/>
    <lineage>
        <taxon>Bacteria</taxon>
        <taxon>Pseudomonadati</taxon>
        <taxon>Pseudomonadota</taxon>
        <taxon>Alphaproteobacteria</taxon>
        <taxon>Rhodobacterales</taxon>
        <taxon>Roseobacteraceae</taxon>
        <taxon>Rubellimicrobium</taxon>
    </lineage>
</organism>
<dbReference type="EMBL" id="AOSK01000106">
    <property type="protein sequence ID" value="EYD74794.1"/>
    <property type="molecule type" value="Genomic_DNA"/>
</dbReference>